<dbReference type="PANTHER" id="PTHR42951:SF20">
    <property type="entry name" value="BETA LACTAMASE"/>
    <property type="match status" value="1"/>
</dbReference>
<protein>
    <submittedName>
        <fullName evidence="2">MBL fold metallo-hydrolase</fullName>
    </submittedName>
</protein>
<feature type="non-terminal residue" evidence="2">
    <location>
        <position position="285"/>
    </location>
</feature>
<proteinExistence type="predicted"/>
<dbReference type="Proteomes" id="UP001529369">
    <property type="component" value="Unassembled WGS sequence"/>
</dbReference>
<dbReference type="Pfam" id="PF00753">
    <property type="entry name" value="Lactamase_B"/>
    <property type="match status" value="1"/>
</dbReference>
<dbReference type="PANTHER" id="PTHR42951">
    <property type="entry name" value="METALLO-BETA-LACTAMASE DOMAIN-CONTAINING"/>
    <property type="match status" value="1"/>
</dbReference>
<gene>
    <name evidence="2" type="ORF">QWZ14_12070</name>
</gene>
<keyword evidence="3" id="KW-1185">Reference proteome</keyword>
<dbReference type="EMBL" id="JAUFPN010000128">
    <property type="protein sequence ID" value="MDN3565098.1"/>
    <property type="molecule type" value="Genomic_DNA"/>
</dbReference>
<name>A0ABT8A5Y9_9PROT</name>
<accession>A0ABT8A5Y9</accession>
<sequence>MNSCCGPDFKVQKLDRRDMFRFRRRKTSLICTLMVAAASANTARGEVRTSYPALLQDIVLEQIPNTNIYYVIGHYAVPDQRNEGHTSNAGFVVTSEGVVVFDALGTPSLGWALLQKIRSVTDQPVRYVVISHYHADHIYGLQAFRDHTDAVILAQDTARNYSNPANNDELAAPRLEQRRAALAPWVNESTHIVQPNRTFASEDRFELGGQRFRLVYAGPAHSSSDVMMLVEPAGVLFAGDIVQAGRIPFMASAAVDTKNWLRGLNEVSDMQPHAVIPGHGPLSTG</sequence>
<evidence type="ECO:0000313" key="2">
    <source>
        <dbReference type="EMBL" id="MDN3565098.1"/>
    </source>
</evidence>
<dbReference type="InterPro" id="IPR050855">
    <property type="entry name" value="NDM-1-like"/>
</dbReference>
<dbReference type="CDD" id="cd16282">
    <property type="entry name" value="metallo-hydrolase-like_MBL-fold"/>
    <property type="match status" value="1"/>
</dbReference>
<evidence type="ECO:0000313" key="3">
    <source>
        <dbReference type="Proteomes" id="UP001529369"/>
    </source>
</evidence>
<dbReference type="SUPFAM" id="SSF56281">
    <property type="entry name" value="Metallo-hydrolase/oxidoreductase"/>
    <property type="match status" value="1"/>
</dbReference>
<dbReference type="Gene3D" id="3.60.15.10">
    <property type="entry name" value="Ribonuclease Z/Hydroxyacylglutathione hydrolase-like"/>
    <property type="match status" value="1"/>
</dbReference>
<dbReference type="RefSeq" id="WP_290316922.1">
    <property type="nucleotide sequence ID" value="NZ_JAUFPN010000128.1"/>
</dbReference>
<dbReference type="SMART" id="SM00849">
    <property type="entry name" value="Lactamase_B"/>
    <property type="match status" value="1"/>
</dbReference>
<dbReference type="InterPro" id="IPR001279">
    <property type="entry name" value="Metallo-B-lactamas"/>
</dbReference>
<comment type="caution">
    <text evidence="2">The sequence shown here is derived from an EMBL/GenBank/DDBJ whole genome shotgun (WGS) entry which is preliminary data.</text>
</comment>
<feature type="domain" description="Metallo-beta-lactamase" evidence="1">
    <location>
        <begin position="86"/>
        <end position="279"/>
    </location>
</feature>
<dbReference type="InterPro" id="IPR036866">
    <property type="entry name" value="RibonucZ/Hydroxyglut_hydro"/>
</dbReference>
<organism evidence="2 3">
    <name type="scientific">Paeniroseomonas aquatica</name>
    <dbReference type="NCBI Taxonomy" id="373043"/>
    <lineage>
        <taxon>Bacteria</taxon>
        <taxon>Pseudomonadati</taxon>
        <taxon>Pseudomonadota</taxon>
        <taxon>Alphaproteobacteria</taxon>
        <taxon>Acetobacterales</taxon>
        <taxon>Acetobacteraceae</taxon>
        <taxon>Paeniroseomonas</taxon>
    </lineage>
</organism>
<reference evidence="3" key="1">
    <citation type="journal article" date="2019" name="Int. J. Syst. Evol. Microbiol.">
        <title>The Global Catalogue of Microorganisms (GCM) 10K type strain sequencing project: providing services to taxonomists for standard genome sequencing and annotation.</title>
        <authorList>
            <consortium name="The Broad Institute Genomics Platform"/>
            <consortium name="The Broad Institute Genome Sequencing Center for Infectious Disease"/>
            <person name="Wu L."/>
            <person name="Ma J."/>
        </authorList>
    </citation>
    <scope>NUCLEOTIDE SEQUENCE [LARGE SCALE GENOMIC DNA]</scope>
    <source>
        <strain evidence="3">CECT 7131</strain>
    </source>
</reference>
<evidence type="ECO:0000259" key="1">
    <source>
        <dbReference type="SMART" id="SM00849"/>
    </source>
</evidence>